<dbReference type="SUPFAM" id="SSF51735">
    <property type="entry name" value="NAD(P)-binding Rossmann-fold domains"/>
    <property type="match status" value="1"/>
</dbReference>
<evidence type="ECO:0000259" key="1">
    <source>
        <dbReference type="Pfam" id="PF01370"/>
    </source>
</evidence>
<dbReference type="EMBL" id="UINC01144950">
    <property type="protein sequence ID" value="SVD34781.1"/>
    <property type="molecule type" value="Genomic_DNA"/>
</dbReference>
<accession>A0A382UM63</accession>
<organism evidence="2">
    <name type="scientific">marine metagenome</name>
    <dbReference type="NCBI Taxonomy" id="408172"/>
    <lineage>
        <taxon>unclassified sequences</taxon>
        <taxon>metagenomes</taxon>
        <taxon>ecological metagenomes</taxon>
    </lineage>
</organism>
<dbReference type="AlphaFoldDB" id="A0A382UM63"/>
<gene>
    <name evidence="2" type="ORF">METZ01_LOCUS387635</name>
</gene>
<proteinExistence type="predicted"/>
<feature type="non-terminal residue" evidence="2">
    <location>
        <position position="49"/>
    </location>
</feature>
<dbReference type="InterPro" id="IPR036291">
    <property type="entry name" value="NAD(P)-bd_dom_sf"/>
</dbReference>
<dbReference type="InterPro" id="IPR001509">
    <property type="entry name" value="Epimerase_deHydtase"/>
</dbReference>
<name>A0A382UM63_9ZZZZ</name>
<reference evidence="2" key="1">
    <citation type="submission" date="2018-05" db="EMBL/GenBank/DDBJ databases">
        <authorList>
            <person name="Lanie J.A."/>
            <person name="Ng W.-L."/>
            <person name="Kazmierczak K.M."/>
            <person name="Andrzejewski T.M."/>
            <person name="Davidsen T.M."/>
            <person name="Wayne K.J."/>
            <person name="Tettelin H."/>
            <person name="Glass J.I."/>
            <person name="Rusch D."/>
            <person name="Podicherti R."/>
            <person name="Tsui H.-C.T."/>
            <person name="Winkler M.E."/>
        </authorList>
    </citation>
    <scope>NUCLEOTIDE SEQUENCE</scope>
</reference>
<sequence length="49" mass="5172">MKYVVTGGAGFIGSHLVDELLDSGHDVLVIDDLSAGASENLRVDGRCRL</sequence>
<evidence type="ECO:0000313" key="2">
    <source>
        <dbReference type="EMBL" id="SVD34781.1"/>
    </source>
</evidence>
<dbReference type="Pfam" id="PF01370">
    <property type="entry name" value="Epimerase"/>
    <property type="match status" value="1"/>
</dbReference>
<dbReference type="Gene3D" id="3.40.50.720">
    <property type="entry name" value="NAD(P)-binding Rossmann-like Domain"/>
    <property type="match status" value="1"/>
</dbReference>
<protein>
    <recommendedName>
        <fullName evidence="1">NAD-dependent epimerase/dehydratase domain-containing protein</fullName>
    </recommendedName>
</protein>
<feature type="domain" description="NAD-dependent epimerase/dehydratase" evidence="1">
    <location>
        <begin position="4"/>
        <end position="40"/>
    </location>
</feature>